<feature type="compositionally biased region" description="Low complexity" evidence="1">
    <location>
        <begin position="41"/>
        <end position="64"/>
    </location>
</feature>
<evidence type="ECO:0000313" key="3">
    <source>
        <dbReference type="Proteomes" id="UP000221165"/>
    </source>
</evidence>
<gene>
    <name evidence="2" type="ORF">CSUI_011146</name>
</gene>
<dbReference type="VEuPathDB" id="ToxoDB:CSUI_011146"/>
<feature type="region of interest" description="Disordered" evidence="1">
    <location>
        <begin position="133"/>
        <end position="163"/>
    </location>
</feature>
<sequence>DEEEQFRLFVDLGFAPRALGKACSVAFLKRPGFSLDDQPSGTGTTTDGDTGRGASASSSSSATTGTGGGDATGENGGGGEGSSSSHRRKTIGQQLAVMRCGFGDESETSLDVTQLYMQRGLAPLLNVALTQKDAQENSQGAGSQGGPLGSTGTLGGGGGTGSG</sequence>
<protein>
    <submittedName>
        <fullName evidence="2">Dynein heavy chain</fullName>
    </submittedName>
</protein>
<dbReference type="Proteomes" id="UP000221165">
    <property type="component" value="Unassembled WGS sequence"/>
</dbReference>
<evidence type="ECO:0000256" key="1">
    <source>
        <dbReference type="SAM" id="MobiDB-lite"/>
    </source>
</evidence>
<comment type="caution">
    <text evidence="2">The sequence shown here is derived from an EMBL/GenBank/DDBJ whole genome shotgun (WGS) entry which is preliminary data.</text>
</comment>
<dbReference type="RefSeq" id="XP_067916777.1">
    <property type="nucleotide sequence ID" value="XM_068071247.1"/>
</dbReference>
<dbReference type="EMBL" id="MIGC01009870">
    <property type="protein sequence ID" value="PHJ15043.1"/>
    <property type="molecule type" value="Genomic_DNA"/>
</dbReference>
<feature type="compositionally biased region" description="Gly residues" evidence="1">
    <location>
        <begin position="65"/>
        <end position="81"/>
    </location>
</feature>
<dbReference type="AlphaFoldDB" id="A0A2C6KF92"/>
<proteinExistence type="predicted"/>
<organism evidence="2 3">
    <name type="scientific">Cystoisospora suis</name>
    <dbReference type="NCBI Taxonomy" id="483139"/>
    <lineage>
        <taxon>Eukaryota</taxon>
        <taxon>Sar</taxon>
        <taxon>Alveolata</taxon>
        <taxon>Apicomplexa</taxon>
        <taxon>Conoidasida</taxon>
        <taxon>Coccidia</taxon>
        <taxon>Eucoccidiorida</taxon>
        <taxon>Eimeriorina</taxon>
        <taxon>Sarcocystidae</taxon>
        <taxon>Cystoisospora</taxon>
    </lineage>
</organism>
<evidence type="ECO:0000313" key="2">
    <source>
        <dbReference type="EMBL" id="PHJ15043.1"/>
    </source>
</evidence>
<accession>A0A2C6KF92</accession>
<dbReference type="GeneID" id="94434458"/>
<feature type="compositionally biased region" description="Gly residues" evidence="1">
    <location>
        <begin position="142"/>
        <end position="163"/>
    </location>
</feature>
<feature type="non-terminal residue" evidence="2">
    <location>
        <position position="1"/>
    </location>
</feature>
<name>A0A2C6KF92_9APIC</name>
<reference evidence="2 3" key="1">
    <citation type="journal article" date="2017" name="Int. J. Parasitol.">
        <title>The genome of the protozoan parasite Cystoisospora suis and a reverse vaccinology approach to identify vaccine candidates.</title>
        <authorList>
            <person name="Palmieri N."/>
            <person name="Shrestha A."/>
            <person name="Ruttkowski B."/>
            <person name="Beck T."/>
            <person name="Vogl C."/>
            <person name="Tomley F."/>
            <person name="Blake D.P."/>
            <person name="Joachim A."/>
        </authorList>
    </citation>
    <scope>NUCLEOTIDE SEQUENCE [LARGE SCALE GENOMIC DNA]</scope>
    <source>
        <strain evidence="2 3">Wien I</strain>
    </source>
</reference>
<feature type="region of interest" description="Disordered" evidence="1">
    <location>
        <begin position="34"/>
        <end position="90"/>
    </location>
</feature>
<keyword evidence="3" id="KW-1185">Reference proteome</keyword>
<feature type="non-terminal residue" evidence="2">
    <location>
        <position position="163"/>
    </location>
</feature>